<dbReference type="GO" id="GO:0003700">
    <property type="term" value="F:DNA-binding transcription factor activity"/>
    <property type="evidence" value="ECO:0007669"/>
    <property type="project" value="InterPro"/>
</dbReference>
<evidence type="ECO:0000259" key="5">
    <source>
        <dbReference type="PROSITE" id="PS50931"/>
    </source>
</evidence>
<evidence type="ECO:0000313" key="7">
    <source>
        <dbReference type="Proteomes" id="UP000197596"/>
    </source>
</evidence>
<dbReference type="InterPro" id="IPR036390">
    <property type="entry name" value="WH_DNA-bd_sf"/>
</dbReference>
<feature type="domain" description="HTH lysR-type" evidence="5">
    <location>
        <begin position="3"/>
        <end position="60"/>
    </location>
</feature>
<dbReference type="PANTHER" id="PTHR30537">
    <property type="entry name" value="HTH-TYPE TRANSCRIPTIONAL REGULATOR"/>
    <property type="match status" value="1"/>
</dbReference>
<reference evidence="6 7" key="1">
    <citation type="submission" date="2017-06" db="EMBL/GenBank/DDBJ databases">
        <title>Herbaspirillum phytohormonus sp. nov., isolated from the root nodule of Robinia pseudoacacia in lead-zinc mine.</title>
        <authorList>
            <person name="Fan M."/>
            <person name="Lin Y."/>
        </authorList>
    </citation>
    <scope>NUCLEOTIDE SEQUENCE [LARGE SCALE GENOMIC DNA]</scope>
    <source>
        <strain evidence="6 7">HZ10</strain>
    </source>
</reference>
<dbReference type="Gene3D" id="1.10.10.10">
    <property type="entry name" value="Winged helix-like DNA-binding domain superfamily/Winged helix DNA-binding domain"/>
    <property type="match status" value="1"/>
</dbReference>
<dbReference type="AlphaFoldDB" id="A0A246WPA6"/>
<dbReference type="PROSITE" id="PS50931">
    <property type="entry name" value="HTH_LYSR"/>
    <property type="match status" value="1"/>
</dbReference>
<dbReference type="GO" id="GO:0006351">
    <property type="term" value="P:DNA-templated transcription"/>
    <property type="evidence" value="ECO:0007669"/>
    <property type="project" value="TreeGrafter"/>
</dbReference>
<name>A0A246WPA6_9BURK</name>
<evidence type="ECO:0000313" key="6">
    <source>
        <dbReference type="EMBL" id="OWY28171.1"/>
    </source>
</evidence>
<protein>
    <submittedName>
        <fullName evidence="6">LysR family transcriptional regulator</fullName>
    </submittedName>
</protein>
<evidence type="ECO:0000256" key="4">
    <source>
        <dbReference type="ARBA" id="ARBA00023163"/>
    </source>
</evidence>
<keyword evidence="2" id="KW-0805">Transcription regulation</keyword>
<comment type="similarity">
    <text evidence="1">Belongs to the LysR transcriptional regulatory family.</text>
</comment>
<dbReference type="PRINTS" id="PR00039">
    <property type="entry name" value="HTHLYSR"/>
</dbReference>
<dbReference type="FunFam" id="1.10.10.10:FF:000001">
    <property type="entry name" value="LysR family transcriptional regulator"/>
    <property type="match status" value="1"/>
</dbReference>
<dbReference type="Pfam" id="PF00126">
    <property type="entry name" value="HTH_1"/>
    <property type="match status" value="1"/>
</dbReference>
<dbReference type="CDD" id="cd08432">
    <property type="entry name" value="PBP2_GcdR_TrpI_HvrB_AmpR_like"/>
    <property type="match status" value="1"/>
</dbReference>
<evidence type="ECO:0000256" key="2">
    <source>
        <dbReference type="ARBA" id="ARBA00023015"/>
    </source>
</evidence>
<proteinExistence type="inferred from homology"/>
<dbReference type="PANTHER" id="PTHR30537:SF5">
    <property type="entry name" value="HTH-TYPE TRANSCRIPTIONAL ACTIVATOR TTDR-RELATED"/>
    <property type="match status" value="1"/>
</dbReference>
<keyword evidence="3" id="KW-0238">DNA-binding</keyword>
<dbReference type="InterPro" id="IPR036388">
    <property type="entry name" value="WH-like_DNA-bd_sf"/>
</dbReference>
<evidence type="ECO:0000256" key="1">
    <source>
        <dbReference type="ARBA" id="ARBA00009437"/>
    </source>
</evidence>
<organism evidence="6 7">
    <name type="scientific">Herbaspirillum robiniae</name>
    <dbReference type="NCBI Taxonomy" id="2014887"/>
    <lineage>
        <taxon>Bacteria</taxon>
        <taxon>Pseudomonadati</taxon>
        <taxon>Pseudomonadota</taxon>
        <taxon>Betaproteobacteria</taxon>
        <taxon>Burkholderiales</taxon>
        <taxon>Oxalobacteraceae</taxon>
        <taxon>Herbaspirillum</taxon>
    </lineage>
</organism>
<dbReference type="Pfam" id="PF03466">
    <property type="entry name" value="LysR_substrate"/>
    <property type="match status" value="1"/>
</dbReference>
<dbReference type="Proteomes" id="UP000197596">
    <property type="component" value="Unassembled WGS sequence"/>
</dbReference>
<dbReference type="InterPro" id="IPR005119">
    <property type="entry name" value="LysR_subst-bd"/>
</dbReference>
<dbReference type="InterPro" id="IPR000847">
    <property type="entry name" value="LysR_HTH_N"/>
</dbReference>
<dbReference type="GO" id="GO:0043565">
    <property type="term" value="F:sequence-specific DNA binding"/>
    <property type="evidence" value="ECO:0007669"/>
    <property type="project" value="TreeGrafter"/>
</dbReference>
<dbReference type="EMBL" id="NJGU01000008">
    <property type="protein sequence ID" value="OWY28171.1"/>
    <property type="molecule type" value="Genomic_DNA"/>
</dbReference>
<dbReference type="SUPFAM" id="SSF46785">
    <property type="entry name" value="Winged helix' DNA-binding domain"/>
    <property type="match status" value="1"/>
</dbReference>
<gene>
    <name evidence="6" type="ORF">CEJ42_16260</name>
</gene>
<dbReference type="Gene3D" id="3.40.190.10">
    <property type="entry name" value="Periplasmic binding protein-like II"/>
    <property type="match status" value="2"/>
</dbReference>
<comment type="caution">
    <text evidence="6">The sequence shown here is derived from an EMBL/GenBank/DDBJ whole genome shotgun (WGS) entry which is preliminary data.</text>
</comment>
<sequence length="306" mass="34363">MYLPLRAISVFHAAARSGSISAAAEELNVTPSAVSQQIQSLETHLGTSLMVKVGRGVALTEAGERYFSMIAEEIDRISEATQSIRGLRPITLLTVRATPTLSSKWLLPRLKGFLDANPDLEVRLNGTNEVTDFTRETVDVEIRHGRGQWPGLYTEALAEELFFPVCRPDYAPAGSLSVDELVHHRLIQSVKSQVQWPTWFSLNKITPSTQMSRVLFDRSHMAIDAAADGIGLALESSLMMWRELRDGTLVCPIKNPPRVVQTTQWVVCPVDSLRKRKVSLFLDWLREEVKHWQAEQFIPPGMKDFK</sequence>
<evidence type="ECO:0000256" key="3">
    <source>
        <dbReference type="ARBA" id="ARBA00023125"/>
    </source>
</evidence>
<dbReference type="SUPFAM" id="SSF53850">
    <property type="entry name" value="Periplasmic binding protein-like II"/>
    <property type="match status" value="1"/>
</dbReference>
<dbReference type="RefSeq" id="WP_088751798.1">
    <property type="nucleotide sequence ID" value="NZ_NJGU01000008.1"/>
</dbReference>
<keyword evidence="4" id="KW-0804">Transcription</keyword>
<dbReference type="InterPro" id="IPR058163">
    <property type="entry name" value="LysR-type_TF_proteobact-type"/>
</dbReference>
<accession>A0A246WPA6</accession>